<dbReference type="EMBL" id="NIHW01000045">
    <property type="protein sequence ID" value="PLT82795.1"/>
    <property type="molecule type" value="Genomic_DNA"/>
</dbReference>
<comment type="caution">
    <text evidence="9">The sequence shown here is derived from an EMBL/GenBank/DDBJ whole genome shotgun (WGS) entry which is preliminary data.</text>
</comment>
<organism evidence="9 10">
    <name type="scientific">Mediterraneibacter gnavus</name>
    <name type="common">Ruminococcus gnavus</name>
    <dbReference type="NCBI Taxonomy" id="33038"/>
    <lineage>
        <taxon>Bacteria</taxon>
        <taxon>Bacillati</taxon>
        <taxon>Bacillota</taxon>
        <taxon>Clostridia</taxon>
        <taxon>Lachnospirales</taxon>
        <taxon>Lachnospiraceae</taxon>
        <taxon>Mediterraneibacter</taxon>
    </lineage>
</organism>
<feature type="transmembrane region" description="Helical" evidence="7">
    <location>
        <begin position="105"/>
        <end position="127"/>
    </location>
</feature>
<feature type="domain" description="ABC transmembrane type-1" evidence="8">
    <location>
        <begin position="73"/>
        <end position="262"/>
    </location>
</feature>
<evidence type="ECO:0000256" key="6">
    <source>
        <dbReference type="ARBA" id="ARBA00023136"/>
    </source>
</evidence>
<dbReference type="Gene3D" id="1.10.3720.10">
    <property type="entry name" value="MetI-like"/>
    <property type="match status" value="1"/>
</dbReference>
<proteinExistence type="inferred from homology"/>
<keyword evidence="4 7" id="KW-0812">Transmembrane</keyword>
<evidence type="ECO:0000313" key="9">
    <source>
        <dbReference type="EMBL" id="PLT82795.1"/>
    </source>
</evidence>
<keyword evidence="5 7" id="KW-1133">Transmembrane helix</keyword>
<keyword evidence="2 7" id="KW-0813">Transport</keyword>
<evidence type="ECO:0000256" key="1">
    <source>
        <dbReference type="ARBA" id="ARBA00004651"/>
    </source>
</evidence>
<evidence type="ECO:0000256" key="2">
    <source>
        <dbReference type="ARBA" id="ARBA00022448"/>
    </source>
</evidence>
<dbReference type="PROSITE" id="PS50928">
    <property type="entry name" value="ABC_TM1"/>
    <property type="match status" value="1"/>
</dbReference>
<feature type="transmembrane region" description="Helical" evidence="7">
    <location>
        <begin position="183"/>
        <end position="208"/>
    </location>
</feature>
<reference evidence="9 10" key="1">
    <citation type="journal article" date="2017" name="Genome Med.">
        <title>A novel Ruminococcus gnavus clade enriched in inflammatory bowel disease patients.</title>
        <authorList>
            <person name="Hall A.B."/>
            <person name="Yassour M."/>
            <person name="Sauk J."/>
            <person name="Garner A."/>
            <person name="Jiang X."/>
            <person name="Arthur T."/>
            <person name="Lagoudas G.K."/>
            <person name="Vatanen T."/>
            <person name="Fornelos N."/>
            <person name="Wilson R."/>
            <person name="Bertha M."/>
            <person name="Cohen M."/>
            <person name="Garber J."/>
            <person name="Khalili H."/>
            <person name="Gevers D."/>
            <person name="Ananthakrishnan A.N."/>
            <person name="Kugathasan S."/>
            <person name="Lander E.S."/>
            <person name="Blainey P."/>
            <person name="Vlamakis H."/>
            <person name="Xavier R.J."/>
            <person name="Huttenhower C."/>
        </authorList>
    </citation>
    <scope>NUCLEOTIDE SEQUENCE [LARGE SCALE GENOMIC DNA]</scope>
    <source>
        <strain evidence="9 10">RJX1128</strain>
    </source>
</reference>
<keyword evidence="3" id="KW-1003">Cell membrane</keyword>
<dbReference type="Pfam" id="PF00528">
    <property type="entry name" value="BPD_transp_1"/>
    <property type="match status" value="1"/>
</dbReference>
<comment type="similarity">
    <text evidence="7">Belongs to the binding-protein-dependent transport system permease family.</text>
</comment>
<dbReference type="PANTHER" id="PTHR43744:SF8">
    <property type="entry name" value="SN-GLYCEROL-3-PHOSPHATE TRANSPORT SYSTEM PERMEASE PROTEIN UGPE"/>
    <property type="match status" value="1"/>
</dbReference>
<dbReference type="Proteomes" id="UP000234840">
    <property type="component" value="Unassembled WGS sequence"/>
</dbReference>
<evidence type="ECO:0000256" key="3">
    <source>
        <dbReference type="ARBA" id="ARBA00022475"/>
    </source>
</evidence>
<dbReference type="PANTHER" id="PTHR43744">
    <property type="entry name" value="ABC TRANSPORTER PERMEASE PROTEIN MG189-RELATED-RELATED"/>
    <property type="match status" value="1"/>
</dbReference>
<feature type="transmembrane region" description="Helical" evidence="7">
    <location>
        <begin position="78"/>
        <end position="98"/>
    </location>
</feature>
<keyword evidence="6 7" id="KW-0472">Membrane</keyword>
<evidence type="ECO:0000256" key="5">
    <source>
        <dbReference type="ARBA" id="ARBA00022989"/>
    </source>
</evidence>
<dbReference type="AlphaFoldDB" id="A0A2N5PWV9"/>
<protein>
    <submittedName>
        <fullName evidence="9">Carbohydrate ABC transporter permease</fullName>
    </submittedName>
</protein>
<dbReference type="InterPro" id="IPR035906">
    <property type="entry name" value="MetI-like_sf"/>
</dbReference>
<comment type="subcellular location">
    <subcellularLocation>
        <location evidence="1 7">Cell membrane</location>
        <topology evidence="1 7">Multi-pass membrane protein</topology>
    </subcellularLocation>
</comment>
<feature type="transmembrane region" description="Helical" evidence="7">
    <location>
        <begin position="7"/>
        <end position="30"/>
    </location>
</feature>
<name>A0A2N5PWV9_MEDGN</name>
<dbReference type="RefSeq" id="WP_024854068.1">
    <property type="nucleotide sequence ID" value="NZ_AP031447.1"/>
</dbReference>
<sequence length="277" mass="31254">MKKKRETLLLLGDIIGILVTVVVFLVPFYFMLVQSLKSKAEANKLSISWPTELHFENYLEVFKHNNYQLVTAFKNSTILTLFTVLGLLATAAMAAYVIQRRRDKLMTGIQSLIMLGLMIPAAILPTINLLQSLHIYKTMFAMVMIEIALQTPFAIMLYRGYMGSIPKELEEAARIDGCSKWQIFWKVIFPLLKPIQATLIILVGVTTFNDFTNPLYFLPGSENTTVQLTLYSYQGQLGGSYHLLFADIIIITIPMLILFIIFNKRIVDGMVAGSVKG</sequence>
<dbReference type="InterPro" id="IPR000515">
    <property type="entry name" value="MetI-like"/>
</dbReference>
<gene>
    <name evidence="9" type="ORF">CDL20_13765</name>
</gene>
<feature type="transmembrane region" description="Helical" evidence="7">
    <location>
        <begin position="241"/>
        <end position="262"/>
    </location>
</feature>
<dbReference type="SUPFAM" id="SSF161098">
    <property type="entry name" value="MetI-like"/>
    <property type="match status" value="1"/>
</dbReference>
<dbReference type="GO" id="GO:0055085">
    <property type="term" value="P:transmembrane transport"/>
    <property type="evidence" value="ECO:0007669"/>
    <property type="project" value="InterPro"/>
</dbReference>
<accession>A0A2N5PWV9</accession>
<feature type="transmembrane region" description="Helical" evidence="7">
    <location>
        <begin position="139"/>
        <end position="162"/>
    </location>
</feature>
<evidence type="ECO:0000256" key="4">
    <source>
        <dbReference type="ARBA" id="ARBA00022692"/>
    </source>
</evidence>
<dbReference type="GO" id="GO:0005886">
    <property type="term" value="C:plasma membrane"/>
    <property type="evidence" value="ECO:0007669"/>
    <property type="project" value="UniProtKB-SubCell"/>
</dbReference>
<evidence type="ECO:0000313" key="10">
    <source>
        <dbReference type="Proteomes" id="UP000234840"/>
    </source>
</evidence>
<dbReference type="CDD" id="cd06261">
    <property type="entry name" value="TM_PBP2"/>
    <property type="match status" value="1"/>
</dbReference>
<evidence type="ECO:0000259" key="8">
    <source>
        <dbReference type="PROSITE" id="PS50928"/>
    </source>
</evidence>
<evidence type="ECO:0000256" key="7">
    <source>
        <dbReference type="RuleBase" id="RU363032"/>
    </source>
</evidence>